<dbReference type="AlphaFoldDB" id="A0A0N1HWA9"/>
<feature type="compositionally biased region" description="Basic and acidic residues" evidence="1">
    <location>
        <begin position="527"/>
        <end position="538"/>
    </location>
</feature>
<feature type="region of interest" description="Disordered" evidence="1">
    <location>
        <begin position="508"/>
        <end position="547"/>
    </location>
</feature>
<dbReference type="Pfam" id="PF00266">
    <property type="entry name" value="Aminotran_5"/>
    <property type="match status" value="1"/>
</dbReference>
<dbReference type="SUPFAM" id="SSF53383">
    <property type="entry name" value="PLP-dependent transferases"/>
    <property type="match status" value="1"/>
</dbReference>
<evidence type="ECO:0000259" key="2">
    <source>
        <dbReference type="Pfam" id="PF00266"/>
    </source>
</evidence>
<dbReference type="GO" id="GO:0043545">
    <property type="term" value="P:molybdopterin cofactor metabolic process"/>
    <property type="evidence" value="ECO:0007669"/>
    <property type="project" value="TreeGrafter"/>
</dbReference>
<dbReference type="GO" id="GO:0008265">
    <property type="term" value="F:molybdenum cofactor sulfurtransferase activity"/>
    <property type="evidence" value="ECO:0007669"/>
    <property type="project" value="TreeGrafter"/>
</dbReference>
<evidence type="ECO:0000313" key="3">
    <source>
        <dbReference type="EMBL" id="KPI41860.1"/>
    </source>
</evidence>
<dbReference type="Gene3D" id="3.40.640.10">
    <property type="entry name" value="Type I PLP-dependent aspartate aminotransferase-like (Major domain)"/>
    <property type="match status" value="1"/>
</dbReference>
<feature type="domain" description="Aminotransferase class V" evidence="2">
    <location>
        <begin position="66"/>
        <end position="493"/>
    </location>
</feature>
<dbReference type="GeneID" id="28737417"/>
<protein>
    <submittedName>
        <fullName evidence="3">Molybdenum cofactor sulfurase</fullName>
    </submittedName>
</protein>
<evidence type="ECO:0000313" key="4">
    <source>
        <dbReference type="Proteomes" id="UP000038010"/>
    </source>
</evidence>
<dbReference type="PANTHER" id="PTHR14237">
    <property type="entry name" value="MOLYBDOPTERIN COFACTOR SULFURASE MOSC"/>
    <property type="match status" value="1"/>
</dbReference>
<dbReference type="PANTHER" id="PTHR14237:SF80">
    <property type="entry name" value="MOLYBDENUM COFACTOR SULFURASE"/>
    <property type="match status" value="1"/>
</dbReference>
<accession>A0A0N1HWA9</accession>
<dbReference type="InterPro" id="IPR015421">
    <property type="entry name" value="PyrdxlP-dep_Trfase_major"/>
</dbReference>
<dbReference type="Proteomes" id="UP000038010">
    <property type="component" value="Unassembled WGS sequence"/>
</dbReference>
<dbReference type="RefSeq" id="XP_018001823.1">
    <property type="nucleotide sequence ID" value="XM_018145537.1"/>
</dbReference>
<gene>
    <name evidence="3" type="ORF">AB675_5331</name>
</gene>
<dbReference type="EMBL" id="LFJN01000008">
    <property type="protein sequence ID" value="KPI41860.1"/>
    <property type="molecule type" value="Genomic_DNA"/>
</dbReference>
<dbReference type="OrthoDB" id="10264306at2759"/>
<feature type="compositionally biased region" description="Basic and acidic residues" evidence="1">
    <location>
        <begin position="508"/>
        <end position="518"/>
    </location>
</feature>
<keyword evidence="4" id="KW-1185">Reference proteome</keyword>
<dbReference type="InterPro" id="IPR000192">
    <property type="entry name" value="Aminotrans_V_dom"/>
</dbReference>
<comment type="caution">
    <text evidence="3">The sequence shown here is derived from an EMBL/GenBank/DDBJ whole genome shotgun (WGS) entry which is preliminary data.</text>
</comment>
<reference evidence="3 4" key="1">
    <citation type="submission" date="2015-06" db="EMBL/GenBank/DDBJ databases">
        <title>Draft genome of the ant-associated black yeast Phialophora attae CBS 131958.</title>
        <authorList>
            <person name="Moreno L.F."/>
            <person name="Stielow B.J."/>
            <person name="de Hoog S."/>
            <person name="Vicente V.A."/>
            <person name="Weiss V.A."/>
            <person name="de Vries M."/>
            <person name="Cruz L.M."/>
            <person name="Souza E.M."/>
        </authorList>
    </citation>
    <scope>NUCLEOTIDE SEQUENCE [LARGE SCALE GENOMIC DNA]</scope>
    <source>
        <strain evidence="3 4">CBS 131958</strain>
    </source>
</reference>
<dbReference type="InterPro" id="IPR015424">
    <property type="entry name" value="PyrdxlP-dep_Trfase"/>
</dbReference>
<organism evidence="3 4">
    <name type="scientific">Cyphellophora attinorum</name>
    <dbReference type="NCBI Taxonomy" id="1664694"/>
    <lineage>
        <taxon>Eukaryota</taxon>
        <taxon>Fungi</taxon>
        <taxon>Dikarya</taxon>
        <taxon>Ascomycota</taxon>
        <taxon>Pezizomycotina</taxon>
        <taxon>Eurotiomycetes</taxon>
        <taxon>Chaetothyriomycetidae</taxon>
        <taxon>Chaetothyriales</taxon>
        <taxon>Cyphellophoraceae</taxon>
        <taxon>Cyphellophora</taxon>
    </lineage>
</organism>
<name>A0A0N1HWA9_9EURO</name>
<sequence>MFNVNDRPSPLIEYDCEATAVKIDPVSGYFINISDIRWREYPQLEGKCTAIRDFTSGLLTSTPGITYLDHSGTTLYAQSLIDACSSDLKTNLFGNPHSGAASSQLTSCRVEDIRRRVLQFFNGSANEWDVVFVANATAAIKLVGEAFRDQPSGFDLGYHEECHNSVVGLRQVAQHSQVVKDTQTFDDWLRSRIRFSHLRRRPERPKLIALPGQSNLSGVRDNALLTAVCQKVKHEQSRGRSVYSLLDAAALASTAPVDLAKSCYRHDYISLSFYKIFGLPDLGALLVKKGPAADILLAKRYFAGGTVDLVIPGSDPYHIRHSNVHEALEEGTIPFHNILVLGHALDVHTRIYGSMQNITRHVRCITNSAREQMLALRHKTGAPVVRVYWSSEPESQGPVIAFSVLDAAGHHFRASDVELSAIDAKIHLRKGGMCNPGGVAKYLDITAKQMRDFYARGIKCSDDSRAPPGFYGAVGIIRVSFGAMSSTEDVEALTKWLRETFVNREADSLSYEDGREDTTSSTAFDGEGERKSEKETVTKLEVGPGPRPRALRRILSCFR</sequence>
<proteinExistence type="predicted"/>
<evidence type="ECO:0000256" key="1">
    <source>
        <dbReference type="SAM" id="MobiDB-lite"/>
    </source>
</evidence>
<dbReference type="VEuPathDB" id="FungiDB:AB675_5331"/>
<dbReference type="STRING" id="1664694.A0A0N1HWA9"/>